<dbReference type="CDD" id="cd06222">
    <property type="entry name" value="RNase_H_like"/>
    <property type="match status" value="1"/>
</dbReference>
<evidence type="ECO:0000313" key="3">
    <source>
        <dbReference type="Proteomes" id="UP000593576"/>
    </source>
</evidence>
<dbReference type="OrthoDB" id="1749266at2759"/>
<dbReference type="GO" id="GO:0003676">
    <property type="term" value="F:nucleic acid binding"/>
    <property type="evidence" value="ECO:0007669"/>
    <property type="project" value="InterPro"/>
</dbReference>
<keyword evidence="3" id="KW-1185">Reference proteome</keyword>
<dbReference type="InterPro" id="IPR052929">
    <property type="entry name" value="RNase_H-like_EbsB-rel"/>
</dbReference>
<dbReference type="PANTHER" id="PTHR47074:SF61">
    <property type="entry name" value="RNASE H TYPE-1 DOMAIN-CONTAINING PROTEIN"/>
    <property type="match status" value="1"/>
</dbReference>
<evidence type="ECO:0000313" key="2">
    <source>
        <dbReference type="EMBL" id="MBA0865042.1"/>
    </source>
</evidence>
<sequence length="133" mass="14700">PLQGEILASKQTLHKEIASPFVTEGYACLQALLLGSHLGLSPVTIEGDARTIIKKSQWGIRDKSMIGAIIWDIQQLKRSFHSIQFKDIPRSTNTLAHSVATNCLKNGRESYLIGNVSMVVDDGLLGRRKRESD</sequence>
<dbReference type="AlphaFoldDB" id="A0A7J9M1Q7"/>
<feature type="non-terminal residue" evidence="2">
    <location>
        <position position="1"/>
    </location>
</feature>
<dbReference type="Proteomes" id="UP000593576">
    <property type="component" value="Unassembled WGS sequence"/>
</dbReference>
<name>A0A7J9M1Q7_GOSSC</name>
<dbReference type="InterPro" id="IPR044730">
    <property type="entry name" value="RNase_H-like_dom_plant"/>
</dbReference>
<dbReference type="PANTHER" id="PTHR47074">
    <property type="entry name" value="BNAC02G40300D PROTEIN"/>
    <property type="match status" value="1"/>
</dbReference>
<reference evidence="2 3" key="1">
    <citation type="journal article" date="2019" name="Genome Biol. Evol.">
        <title>Insights into the evolution of the New World diploid cottons (Gossypium, subgenus Houzingenia) based on genome sequencing.</title>
        <authorList>
            <person name="Grover C.E."/>
            <person name="Arick M.A. 2nd"/>
            <person name="Thrash A."/>
            <person name="Conover J.L."/>
            <person name="Sanders W.S."/>
            <person name="Peterson D.G."/>
            <person name="Frelichowski J.E."/>
            <person name="Scheffler J.A."/>
            <person name="Scheffler B.E."/>
            <person name="Wendel J.F."/>
        </authorList>
    </citation>
    <scope>NUCLEOTIDE SEQUENCE [LARGE SCALE GENOMIC DNA]</scope>
    <source>
        <strain evidence="2">1</strain>
        <tissue evidence="2">Leaf</tissue>
    </source>
</reference>
<dbReference type="EMBL" id="JABFAF010000009">
    <property type="protein sequence ID" value="MBA0865042.1"/>
    <property type="molecule type" value="Genomic_DNA"/>
</dbReference>
<dbReference type="InterPro" id="IPR036397">
    <property type="entry name" value="RNaseH_sf"/>
</dbReference>
<dbReference type="GO" id="GO:0004523">
    <property type="term" value="F:RNA-DNA hybrid ribonuclease activity"/>
    <property type="evidence" value="ECO:0007669"/>
    <property type="project" value="InterPro"/>
</dbReference>
<dbReference type="Pfam" id="PF13456">
    <property type="entry name" value="RVT_3"/>
    <property type="match status" value="1"/>
</dbReference>
<dbReference type="Gene3D" id="3.30.420.10">
    <property type="entry name" value="Ribonuclease H-like superfamily/Ribonuclease H"/>
    <property type="match status" value="1"/>
</dbReference>
<protein>
    <recommendedName>
        <fullName evidence="1">RNase H type-1 domain-containing protein</fullName>
    </recommendedName>
</protein>
<evidence type="ECO:0000259" key="1">
    <source>
        <dbReference type="Pfam" id="PF13456"/>
    </source>
</evidence>
<comment type="caution">
    <text evidence="2">The sequence shown here is derived from an EMBL/GenBank/DDBJ whole genome shotgun (WGS) entry which is preliminary data.</text>
</comment>
<proteinExistence type="predicted"/>
<dbReference type="InterPro" id="IPR002156">
    <property type="entry name" value="RNaseH_domain"/>
</dbReference>
<organism evidence="2 3">
    <name type="scientific">Gossypium schwendimanii</name>
    <name type="common">Cotton</name>
    <dbReference type="NCBI Taxonomy" id="34291"/>
    <lineage>
        <taxon>Eukaryota</taxon>
        <taxon>Viridiplantae</taxon>
        <taxon>Streptophyta</taxon>
        <taxon>Embryophyta</taxon>
        <taxon>Tracheophyta</taxon>
        <taxon>Spermatophyta</taxon>
        <taxon>Magnoliopsida</taxon>
        <taxon>eudicotyledons</taxon>
        <taxon>Gunneridae</taxon>
        <taxon>Pentapetalae</taxon>
        <taxon>rosids</taxon>
        <taxon>malvids</taxon>
        <taxon>Malvales</taxon>
        <taxon>Malvaceae</taxon>
        <taxon>Malvoideae</taxon>
        <taxon>Gossypium</taxon>
    </lineage>
</organism>
<accession>A0A7J9M1Q7</accession>
<gene>
    <name evidence="2" type="ORF">Goshw_008408</name>
</gene>
<feature type="domain" description="RNase H type-1" evidence="1">
    <location>
        <begin position="4"/>
        <end position="103"/>
    </location>
</feature>